<keyword evidence="4" id="KW-0269">Exonuclease</keyword>
<dbReference type="OrthoDB" id="3177877at2"/>
<feature type="coiled-coil region" evidence="1">
    <location>
        <begin position="228"/>
        <end position="255"/>
    </location>
</feature>
<feature type="region of interest" description="Disordered" evidence="2">
    <location>
        <begin position="493"/>
        <end position="518"/>
    </location>
</feature>
<dbReference type="PANTHER" id="PTHR41259">
    <property type="entry name" value="DOUBLE-STRAND BREAK REPAIR RAD50 ATPASE, PUTATIVE-RELATED"/>
    <property type="match status" value="1"/>
</dbReference>
<dbReference type="GO" id="GO:0004527">
    <property type="term" value="F:exonuclease activity"/>
    <property type="evidence" value="ECO:0007669"/>
    <property type="project" value="UniProtKB-KW"/>
</dbReference>
<evidence type="ECO:0000313" key="5">
    <source>
        <dbReference type="Proteomes" id="UP000316196"/>
    </source>
</evidence>
<feature type="compositionally biased region" description="Basic and acidic residues" evidence="2">
    <location>
        <begin position="570"/>
        <end position="586"/>
    </location>
</feature>
<dbReference type="EMBL" id="VFOR01000001">
    <property type="protein sequence ID" value="TQL62787.1"/>
    <property type="molecule type" value="Genomic_DNA"/>
</dbReference>
<dbReference type="RefSeq" id="WP_142092587.1">
    <property type="nucleotide sequence ID" value="NZ_BAAAMD010000001.1"/>
</dbReference>
<feature type="region of interest" description="Disordered" evidence="2">
    <location>
        <begin position="570"/>
        <end position="620"/>
    </location>
</feature>
<feature type="compositionally biased region" description="Basic and acidic residues" evidence="2">
    <location>
        <begin position="595"/>
        <end position="615"/>
    </location>
</feature>
<organism evidence="4 5">
    <name type="scientific">Propioniferax innocua</name>
    <dbReference type="NCBI Taxonomy" id="1753"/>
    <lineage>
        <taxon>Bacteria</taxon>
        <taxon>Bacillati</taxon>
        <taxon>Actinomycetota</taxon>
        <taxon>Actinomycetes</taxon>
        <taxon>Propionibacteriales</taxon>
        <taxon>Propionibacteriaceae</taxon>
        <taxon>Propioniferax</taxon>
    </lineage>
</organism>
<feature type="coiled-coil region" evidence="1">
    <location>
        <begin position="658"/>
        <end position="725"/>
    </location>
</feature>
<protein>
    <submittedName>
        <fullName evidence="4">DNA repair exonuclease SbcCD ATPase subunit</fullName>
    </submittedName>
</protein>
<keyword evidence="4" id="KW-0378">Hydrolase</keyword>
<dbReference type="AlphaFoldDB" id="A0A542ZR34"/>
<dbReference type="InterPro" id="IPR027417">
    <property type="entry name" value="P-loop_NTPase"/>
</dbReference>
<reference evidence="4 5" key="1">
    <citation type="submission" date="2019-06" db="EMBL/GenBank/DDBJ databases">
        <title>Sequencing the genomes of 1000 actinobacteria strains.</title>
        <authorList>
            <person name="Klenk H.-P."/>
        </authorList>
    </citation>
    <scope>NUCLEOTIDE SEQUENCE [LARGE SCALE GENOMIC DNA]</scope>
    <source>
        <strain evidence="4 5">DSM 8251</strain>
    </source>
</reference>
<evidence type="ECO:0000256" key="1">
    <source>
        <dbReference type="SAM" id="Coils"/>
    </source>
</evidence>
<proteinExistence type="predicted"/>
<gene>
    <name evidence="4" type="ORF">FB460_0577</name>
</gene>
<feature type="region of interest" description="Disordered" evidence="2">
    <location>
        <begin position="300"/>
        <end position="320"/>
    </location>
</feature>
<accession>A0A542ZR34</accession>
<sequence length="881" mass="98095">MRIESVTLRNYRGVEDRTIEFDDGVTLISGPNEVGKSSIAEALRLIRTKPDSSKAREIQAITPVHKDVGPEVVVVVTTGPYRVEYAKRWRKRATTTLNVFEPSPEQHTGRDADQRYLEILKETLDIDLLEALEVQQGKSLDQPDLAQLRVLQNALGDEESDESDDALMERINAEYEVYFTPRSGKPSKEGRALSDAVQELTRERDRLMGQSQEMQAFVDEHAERGVAIDRANRSIASMEEELAALRAKDKELRGLAESRDASDKALADATERLKRACAARDERREAIAWLERTDAEITEEQSVLDERDADRESAAEARDAAHERARRLEKEQAEVDADLTKLRRALDRHRAVEAVEKLEARVKAAQQADDDVRAAEAQMEAEKVDEGALKRLTKLQQDLRVAEAAQEAAAANITVRAMGDHSVGVDDDTVQPGAQDSRPVIDPVRVTVDGIVEVTVQPGRSPEDLQQGVDAAHAALVRELSKLQVADIAAAQESAERRHRASQAVQDAKARRDQNLDGAELSELEVELARIQAKVSEDAPSNLGESDTWEARIAELDERRTGLVEELASAREELEERRESASEAHTVHASAQAALEEKRRNADQHRRRLTEAREADSDEALEAAVEQADIAVEQATAMRDEQQMALDEADPESVAEELENLEGSLETQEKVRNDARERRSELQGLLRDRERLGIRDLLDDAEAELEEVTQRYERFQRRAAAIQLLHRVITARRDEAQARYVAPFTSEIDRLGKILYNEEMQVEVTPDLHIASRTVDGRTVAFESLSGGTQEQLALLGRLACAQLVDREQGAPLILDDALGFTDEDRLRALGRALAKVGRTTQVIVLTCQPDRYKYLGKAKHVTLPLRGEAVSSGEGVGNDS</sequence>
<name>A0A542ZR34_9ACTN</name>
<evidence type="ECO:0000313" key="4">
    <source>
        <dbReference type="EMBL" id="TQL62787.1"/>
    </source>
</evidence>
<evidence type="ECO:0000259" key="3">
    <source>
        <dbReference type="Pfam" id="PF13175"/>
    </source>
</evidence>
<dbReference type="Pfam" id="PF13175">
    <property type="entry name" value="AAA_15"/>
    <property type="match status" value="1"/>
</dbReference>
<evidence type="ECO:0000256" key="2">
    <source>
        <dbReference type="SAM" id="MobiDB-lite"/>
    </source>
</evidence>
<dbReference type="PANTHER" id="PTHR41259:SF1">
    <property type="entry name" value="DOUBLE-STRAND BREAK REPAIR RAD50 ATPASE, PUTATIVE-RELATED"/>
    <property type="match status" value="1"/>
</dbReference>
<keyword evidence="1" id="KW-0175">Coiled coil</keyword>
<dbReference type="InterPro" id="IPR041685">
    <property type="entry name" value="AAA_GajA/Old/RecF-like"/>
</dbReference>
<feature type="compositionally biased region" description="Basic and acidic residues" evidence="2">
    <location>
        <begin position="304"/>
        <end position="320"/>
    </location>
</feature>
<dbReference type="Proteomes" id="UP000316196">
    <property type="component" value="Unassembled WGS sequence"/>
</dbReference>
<keyword evidence="4" id="KW-0540">Nuclease</keyword>
<dbReference type="SUPFAM" id="SSF52540">
    <property type="entry name" value="P-loop containing nucleoside triphosphate hydrolases"/>
    <property type="match status" value="1"/>
</dbReference>
<comment type="caution">
    <text evidence="4">The sequence shown here is derived from an EMBL/GenBank/DDBJ whole genome shotgun (WGS) entry which is preliminary data.</text>
</comment>
<dbReference type="Gene3D" id="3.40.50.300">
    <property type="entry name" value="P-loop containing nucleotide triphosphate hydrolases"/>
    <property type="match status" value="2"/>
</dbReference>
<feature type="domain" description="Endonuclease GajA/Old nuclease/RecF-like AAA" evidence="3">
    <location>
        <begin position="1"/>
        <end position="49"/>
    </location>
</feature>
<keyword evidence="5" id="KW-1185">Reference proteome</keyword>